<keyword evidence="4" id="KW-0547">Nucleotide-binding</keyword>
<dbReference type="PANTHER" id="PTHR43289:SF6">
    <property type="entry name" value="SERINE_THREONINE-PROTEIN KINASE NEKL-3"/>
    <property type="match status" value="1"/>
</dbReference>
<dbReference type="InterPro" id="IPR000719">
    <property type="entry name" value="Prot_kinase_dom"/>
</dbReference>
<name>A0A1I1MH34_9ACTN</name>
<evidence type="ECO:0000256" key="2">
    <source>
        <dbReference type="ARBA" id="ARBA00022527"/>
    </source>
</evidence>
<dbReference type="STRING" id="910347.SAMN05421773_106170"/>
<evidence type="ECO:0000256" key="4">
    <source>
        <dbReference type="ARBA" id="ARBA00022741"/>
    </source>
</evidence>
<feature type="compositionally biased region" description="Basic and acidic residues" evidence="7">
    <location>
        <begin position="270"/>
        <end position="279"/>
    </location>
</feature>
<feature type="region of interest" description="Disordered" evidence="7">
    <location>
        <begin position="270"/>
        <end position="341"/>
    </location>
</feature>
<evidence type="ECO:0000256" key="3">
    <source>
        <dbReference type="ARBA" id="ARBA00022679"/>
    </source>
</evidence>
<organism evidence="9 10">
    <name type="scientific">Streptomyces aidingensis</name>
    <dbReference type="NCBI Taxonomy" id="910347"/>
    <lineage>
        <taxon>Bacteria</taxon>
        <taxon>Bacillati</taxon>
        <taxon>Actinomycetota</taxon>
        <taxon>Actinomycetes</taxon>
        <taxon>Kitasatosporales</taxon>
        <taxon>Streptomycetaceae</taxon>
        <taxon>Streptomyces</taxon>
    </lineage>
</organism>
<dbReference type="Gene3D" id="3.30.200.20">
    <property type="entry name" value="Phosphorylase Kinase, domain 1"/>
    <property type="match status" value="1"/>
</dbReference>
<accession>A0A1I1MH34</accession>
<dbReference type="InterPro" id="IPR011009">
    <property type="entry name" value="Kinase-like_dom_sf"/>
</dbReference>
<dbReference type="SMART" id="SM00220">
    <property type="entry name" value="S_TKc"/>
    <property type="match status" value="1"/>
</dbReference>
<dbReference type="InterPro" id="IPR008271">
    <property type="entry name" value="Ser/Thr_kinase_AS"/>
</dbReference>
<dbReference type="InterPro" id="IPR011990">
    <property type="entry name" value="TPR-like_helical_dom_sf"/>
</dbReference>
<evidence type="ECO:0000256" key="5">
    <source>
        <dbReference type="ARBA" id="ARBA00022777"/>
    </source>
</evidence>
<dbReference type="Proteomes" id="UP000199207">
    <property type="component" value="Unassembled WGS sequence"/>
</dbReference>
<evidence type="ECO:0000256" key="7">
    <source>
        <dbReference type="SAM" id="MobiDB-lite"/>
    </source>
</evidence>
<dbReference type="SUPFAM" id="SSF56112">
    <property type="entry name" value="Protein kinase-like (PK-like)"/>
    <property type="match status" value="1"/>
</dbReference>
<dbReference type="Pfam" id="PF00069">
    <property type="entry name" value="Pkinase"/>
    <property type="match status" value="1"/>
</dbReference>
<dbReference type="OrthoDB" id="9762169at2"/>
<dbReference type="CDD" id="cd14014">
    <property type="entry name" value="STKc_PknB_like"/>
    <property type="match status" value="1"/>
</dbReference>
<keyword evidence="6" id="KW-0067">ATP-binding</keyword>
<reference evidence="9 10" key="1">
    <citation type="submission" date="2016-10" db="EMBL/GenBank/DDBJ databases">
        <authorList>
            <person name="de Groot N.N."/>
        </authorList>
    </citation>
    <scope>NUCLEOTIDE SEQUENCE [LARGE SCALE GENOMIC DNA]</scope>
    <source>
        <strain evidence="9 10">CGMCC 4.5739</strain>
    </source>
</reference>
<dbReference type="GO" id="GO:0005524">
    <property type="term" value="F:ATP binding"/>
    <property type="evidence" value="ECO:0007669"/>
    <property type="project" value="UniProtKB-KW"/>
</dbReference>
<evidence type="ECO:0000313" key="9">
    <source>
        <dbReference type="EMBL" id="SFC82408.1"/>
    </source>
</evidence>
<dbReference type="EMBL" id="FOLM01000006">
    <property type="protein sequence ID" value="SFC82408.1"/>
    <property type="molecule type" value="Genomic_DNA"/>
</dbReference>
<dbReference type="EC" id="2.7.11.1" evidence="1"/>
<dbReference type="RefSeq" id="WP_093839044.1">
    <property type="nucleotide sequence ID" value="NZ_FOLM01000006.1"/>
</dbReference>
<dbReference type="PROSITE" id="PS50011">
    <property type="entry name" value="PROTEIN_KINASE_DOM"/>
    <property type="match status" value="1"/>
</dbReference>
<evidence type="ECO:0000256" key="1">
    <source>
        <dbReference type="ARBA" id="ARBA00012513"/>
    </source>
</evidence>
<dbReference type="PANTHER" id="PTHR43289">
    <property type="entry name" value="MITOGEN-ACTIVATED PROTEIN KINASE KINASE KINASE 20-RELATED"/>
    <property type="match status" value="1"/>
</dbReference>
<dbReference type="SUPFAM" id="SSF48452">
    <property type="entry name" value="TPR-like"/>
    <property type="match status" value="1"/>
</dbReference>
<evidence type="ECO:0000259" key="8">
    <source>
        <dbReference type="PROSITE" id="PS50011"/>
    </source>
</evidence>
<keyword evidence="10" id="KW-1185">Reference proteome</keyword>
<sequence>MEYRSRRIANRYELSAPLDGGGMGVVWEGYDTVLDRPVAVKRIRAEKARTPGQRAELAQRFKREARVTARIEHPGVPAVYDAAIDRDPADENALDELYLVMQLVRGRSLGDILAEHGEPLPLAWAVSIAAQICSVLSFAHAVPVVHRDLKPGNVMIDDTGHVKVLDFGVAAVLGTDVTQITDTGQMVGTRDYMSPEQFHGVGVSPRSDLYALGCLLHEMLSGGKVFDGTSDPALQHVHEEPVPLRVLNPGVPPELEDLVLDLLAKAPEDRPASAEEVHRRLSPYLPGPGQAAEPVAPAVTGVPNPTRPYRRPLAPRQQPVRPAASALPGPEPSTPPEQPPAVAMAELKEAEEHAFALIDEERFSQAVGVLEEVIAASPVGPDHPRMLEIRETHAAALVLGRDYRRGLVAFQALIASWSRIDGPESERAVEYRQQAAVCLAALGETEDALAEYRALLSLAEQRGRTPGGGSVGELRRRIGDLLLAAHRIREAAHVFRALLAELTADHGPEHPEAREIRDLLTRIEFTGGT</sequence>
<feature type="compositionally biased region" description="Pro residues" evidence="7">
    <location>
        <begin position="329"/>
        <end position="339"/>
    </location>
</feature>
<dbReference type="FunFam" id="1.10.510.10:FF:000021">
    <property type="entry name" value="Serine/threonine protein kinase"/>
    <property type="match status" value="1"/>
</dbReference>
<dbReference type="GO" id="GO:0004674">
    <property type="term" value="F:protein serine/threonine kinase activity"/>
    <property type="evidence" value="ECO:0007669"/>
    <property type="project" value="UniProtKB-KW"/>
</dbReference>
<keyword evidence="5 9" id="KW-0418">Kinase</keyword>
<evidence type="ECO:0000256" key="6">
    <source>
        <dbReference type="ARBA" id="ARBA00022840"/>
    </source>
</evidence>
<keyword evidence="3" id="KW-0808">Transferase</keyword>
<proteinExistence type="predicted"/>
<dbReference type="Gene3D" id="1.10.510.10">
    <property type="entry name" value="Transferase(Phosphotransferase) domain 1"/>
    <property type="match status" value="1"/>
</dbReference>
<dbReference type="AlphaFoldDB" id="A0A1I1MH34"/>
<feature type="domain" description="Protein kinase" evidence="8">
    <location>
        <begin position="12"/>
        <end position="285"/>
    </location>
</feature>
<keyword evidence="2 9" id="KW-0723">Serine/threonine-protein kinase</keyword>
<protein>
    <recommendedName>
        <fullName evidence="1">non-specific serine/threonine protein kinase</fullName>
        <ecNumber evidence="1">2.7.11.1</ecNumber>
    </recommendedName>
</protein>
<gene>
    <name evidence="9" type="ORF">SAMN05421773_106170</name>
</gene>
<dbReference type="PROSITE" id="PS00108">
    <property type="entry name" value="PROTEIN_KINASE_ST"/>
    <property type="match status" value="1"/>
</dbReference>
<dbReference type="Gene3D" id="1.25.40.10">
    <property type="entry name" value="Tetratricopeptide repeat domain"/>
    <property type="match status" value="1"/>
</dbReference>
<evidence type="ECO:0000313" key="10">
    <source>
        <dbReference type="Proteomes" id="UP000199207"/>
    </source>
</evidence>